<gene>
    <name evidence="1" type="ORF">MTBBW1_1310082</name>
</gene>
<keyword evidence="2" id="KW-1185">Reference proteome</keyword>
<protein>
    <submittedName>
        <fullName evidence="1">Uncharacterized protein</fullName>
    </submittedName>
</protein>
<dbReference type="STRING" id="1246637.MTBBW1_1310082"/>
<dbReference type="EMBL" id="FWEV01000037">
    <property type="protein sequence ID" value="SLM28384.1"/>
    <property type="molecule type" value="Genomic_DNA"/>
</dbReference>
<sequence length="45" mass="4981">MTGEGGNGTVISDSFLNVICCKFKTRGYSEDIPIIICKIQEQDKK</sequence>
<proteinExistence type="predicted"/>
<accession>A0A1W1H7H1</accession>
<evidence type="ECO:0000313" key="1">
    <source>
        <dbReference type="EMBL" id="SLM28384.1"/>
    </source>
</evidence>
<organism evidence="1 2">
    <name type="scientific">Desulfamplus magnetovallimortis</name>
    <dbReference type="NCBI Taxonomy" id="1246637"/>
    <lineage>
        <taxon>Bacteria</taxon>
        <taxon>Pseudomonadati</taxon>
        <taxon>Thermodesulfobacteriota</taxon>
        <taxon>Desulfobacteria</taxon>
        <taxon>Desulfobacterales</taxon>
        <taxon>Desulfobacteraceae</taxon>
        <taxon>Desulfamplus</taxon>
    </lineage>
</organism>
<reference evidence="1 2" key="1">
    <citation type="submission" date="2017-03" db="EMBL/GenBank/DDBJ databases">
        <authorList>
            <person name="Afonso C.L."/>
            <person name="Miller P.J."/>
            <person name="Scott M.A."/>
            <person name="Spackman E."/>
            <person name="Goraichik I."/>
            <person name="Dimitrov K.M."/>
            <person name="Suarez D.L."/>
            <person name="Swayne D.E."/>
        </authorList>
    </citation>
    <scope>NUCLEOTIDE SEQUENCE [LARGE SCALE GENOMIC DNA]</scope>
    <source>
        <strain evidence="1">PRJEB14757</strain>
    </source>
</reference>
<name>A0A1W1H7H1_9BACT</name>
<dbReference type="Proteomes" id="UP000191931">
    <property type="component" value="Unassembled WGS sequence"/>
</dbReference>
<evidence type="ECO:0000313" key="2">
    <source>
        <dbReference type="Proteomes" id="UP000191931"/>
    </source>
</evidence>
<dbReference type="AlphaFoldDB" id="A0A1W1H7H1"/>